<dbReference type="SUPFAM" id="SSF46689">
    <property type="entry name" value="Homeodomain-like"/>
    <property type="match status" value="1"/>
</dbReference>
<dbReference type="Proteomes" id="UP000673394">
    <property type="component" value="Unassembled WGS sequence"/>
</dbReference>
<dbReference type="Gene3D" id="3.40.50.2300">
    <property type="match status" value="1"/>
</dbReference>
<dbReference type="EMBL" id="JAGKSP010000001">
    <property type="protein sequence ID" value="MBP3961526.1"/>
    <property type="molecule type" value="Genomic_DNA"/>
</dbReference>
<dbReference type="InterPro" id="IPR009057">
    <property type="entry name" value="Homeodomain-like_sf"/>
</dbReference>
<gene>
    <name evidence="11" type="ORF">I8J30_02300</name>
    <name evidence="12" type="ORF">I8J30_13895</name>
</gene>
<keyword evidence="13" id="KW-1185">Reference proteome</keyword>
<keyword evidence="2" id="KW-0963">Cytoplasm</keyword>
<dbReference type="PROSITE" id="PS00041">
    <property type="entry name" value="HTH_ARAC_FAMILY_1"/>
    <property type="match status" value="1"/>
</dbReference>
<evidence type="ECO:0000256" key="1">
    <source>
        <dbReference type="ARBA" id="ARBA00004496"/>
    </source>
</evidence>
<dbReference type="Pfam" id="PF12833">
    <property type="entry name" value="HTH_18"/>
    <property type="match status" value="1"/>
</dbReference>
<dbReference type="RefSeq" id="WP_210655020.1">
    <property type="nucleotide sequence ID" value="NZ_JAGKSP010000001.1"/>
</dbReference>
<comment type="subcellular location">
    <subcellularLocation>
        <location evidence="1">Cytoplasm</location>
    </subcellularLocation>
</comment>
<evidence type="ECO:0000256" key="4">
    <source>
        <dbReference type="ARBA" id="ARBA00023012"/>
    </source>
</evidence>
<keyword evidence="7" id="KW-0804">Transcription</keyword>
<dbReference type="InterPro" id="IPR011006">
    <property type="entry name" value="CheY-like_superfamily"/>
</dbReference>
<keyword evidence="3 8" id="KW-0597">Phosphoprotein</keyword>
<dbReference type="InterPro" id="IPR020449">
    <property type="entry name" value="Tscrpt_reg_AraC-type_HTH"/>
</dbReference>
<accession>A0ABS5CCT0</accession>
<dbReference type="Gene3D" id="1.10.10.60">
    <property type="entry name" value="Homeodomain-like"/>
    <property type="match status" value="2"/>
</dbReference>
<reference evidence="12 13" key="1">
    <citation type="submission" date="2021-04" db="EMBL/GenBank/DDBJ databases">
        <title>Paenibacillus sp. DLE-14 whole genome sequence.</title>
        <authorList>
            <person name="Ham Y.J."/>
        </authorList>
    </citation>
    <scope>NUCLEOTIDE SEQUENCE [LARGE SCALE GENOMIC DNA]</scope>
    <source>
        <strain evidence="12 13">DLE-14</strain>
    </source>
</reference>
<dbReference type="InterPro" id="IPR051552">
    <property type="entry name" value="HptR"/>
</dbReference>
<dbReference type="SMART" id="SM00448">
    <property type="entry name" value="REC"/>
    <property type="match status" value="1"/>
</dbReference>
<protein>
    <submittedName>
        <fullName evidence="12">Response regulator</fullName>
    </submittedName>
</protein>
<dbReference type="EMBL" id="JAGKSP010000004">
    <property type="protein sequence ID" value="MBP3963804.1"/>
    <property type="molecule type" value="Genomic_DNA"/>
</dbReference>
<dbReference type="InterPro" id="IPR018060">
    <property type="entry name" value="HTH_AraC"/>
</dbReference>
<dbReference type="PRINTS" id="PR00032">
    <property type="entry name" value="HTHARAC"/>
</dbReference>
<evidence type="ECO:0000259" key="9">
    <source>
        <dbReference type="PROSITE" id="PS01124"/>
    </source>
</evidence>
<dbReference type="PANTHER" id="PTHR42713:SF3">
    <property type="entry name" value="TRANSCRIPTIONAL REGULATORY PROTEIN HPTR"/>
    <property type="match status" value="1"/>
</dbReference>
<evidence type="ECO:0000313" key="12">
    <source>
        <dbReference type="EMBL" id="MBP3963804.1"/>
    </source>
</evidence>
<dbReference type="SMART" id="SM00342">
    <property type="entry name" value="HTH_ARAC"/>
    <property type="match status" value="1"/>
</dbReference>
<dbReference type="InterPro" id="IPR001789">
    <property type="entry name" value="Sig_transdc_resp-reg_receiver"/>
</dbReference>
<evidence type="ECO:0000256" key="8">
    <source>
        <dbReference type="PROSITE-ProRule" id="PRU00169"/>
    </source>
</evidence>
<evidence type="ECO:0000256" key="5">
    <source>
        <dbReference type="ARBA" id="ARBA00023015"/>
    </source>
</evidence>
<keyword evidence="6" id="KW-0238">DNA-binding</keyword>
<dbReference type="Pfam" id="PF00072">
    <property type="entry name" value="Response_reg"/>
    <property type="match status" value="1"/>
</dbReference>
<dbReference type="PROSITE" id="PS01124">
    <property type="entry name" value="HTH_ARAC_FAMILY_2"/>
    <property type="match status" value="1"/>
</dbReference>
<feature type="domain" description="HTH araC/xylS-type" evidence="9">
    <location>
        <begin position="436"/>
        <end position="534"/>
    </location>
</feature>
<feature type="domain" description="Response regulatory" evidence="10">
    <location>
        <begin position="3"/>
        <end position="120"/>
    </location>
</feature>
<dbReference type="PROSITE" id="PS50110">
    <property type="entry name" value="RESPONSE_REGULATORY"/>
    <property type="match status" value="1"/>
</dbReference>
<comment type="caution">
    <text evidence="12">The sequence shown here is derived from an EMBL/GenBank/DDBJ whole genome shotgun (WGS) entry which is preliminary data.</text>
</comment>
<sequence>MYRMFIVDDNKYERNGLKNHIDWASLGIEVVATFPNGAEALERIDELKPHLIVTDIAMPIMNGVQLSEQIYQRYPDIKVIFISCHSDFEFAKSAVDLGIYGYVLKPIIADELVTAVKKLVHDIDIKHSQSMEKERMLQQLEMMLPLVQEQFFKELLLGNFHNEADIIKRMAFLKIAVRPHDRIHVLSIQLHEAEEKAIDHGVADAYFVSYSVKRSITSLSTGNRYIYPIQFSSLDFAAIIFEADDEDNIMNTAVEISMEISRRVELTAITGISKVSEEIADISALYKQAQKAVHTRFYSGSNPIITFEEIEDRTDVPFEDLPNLEAVYQDLKTLMIYSTAADVREFVDKYLGDRVSRHDANYVKSFAFMVVNITRIILQEANQTFRDLAEDDMKVWKQFSQPDTPINVSEKIYQWLMSIIDRLSEKNTSKNTKVVDTIKEIIKAKYHEQITIEDISKSVYLSGRYANALFKKEVGKTIFDYVIEVRIDAAKKLLKDKDSRVASVAEEVGYMNTSYFCLAFKKNVGMTPAEYKSKAIL</sequence>
<dbReference type="PANTHER" id="PTHR42713">
    <property type="entry name" value="HISTIDINE KINASE-RELATED"/>
    <property type="match status" value="1"/>
</dbReference>
<dbReference type="SUPFAM" id="SSF52172">
    <property type="entry name" value="CheY-like"/>
    <property type="match status" value="1"/>
</dbReference>
<name>A0ABS5CCT0_9BACL</name>
<dbReference type="CDD" id="cd17536">
    <property type="entry name" value="REC_YesN-like"/>
    <property type="match status" value="1"/>
</dbReference>
<keyword evidence="4" id="KW-0902">Two-component regulatory system</keyword>
<evidence type="ECO:0000259" key="10">
    <source>
        <dbReference type="PROSITE" id="PS50110"/>
    </source>
</evidence>
<evidence type="ECO:0000256" key="6">
    <source>
        <dbReference type="ARBA" id="ARBA00023125"/>
    </source>
</evidence>
<evidence type="ECO:0000256" key="2">
    <source>
        <dbReference type="ARBA" id="ARBA00022490"/>
    </source>
</evidence>
<dbReference type="InterPro" id="IPR018062">
    <property type="entry name" value="HTH_AraC-typ_CS"/>
</dbReference>
<evidence type="ECO:0000256" key="7">
    <source>
        <dbReference type="ARBA" id="ARBA00023163"/>
    </source>
</evidence>
<evidence type="ECO:0000256" key="3">
    <source>
        <dbReference type="ARBA" id="ARBA00022553"/>
    </source>
</evidence>
<proteinExistence type="predicted"/>
<evidence type="ECO:0000313" key="11">
    <source>
        <dbReference type="EMBL" id="MBP3961526.1"/>
    </source>
</evidence>
<keyword evidence="5" id="KW-0805">Transcription regulation</keyword>
<feature type="modified residue" description="4-aspartylphosphate" evidence="8">
    <location>
        <position position="55"/>
    </location>
</feature>
<organism evidence="12 13">
    <name type="scientific">Paenibacillus lignilyticus</name>
    <dbReference type="NCBI Taxonomy" id="1172615"/>
    <lineage>
        <taxon>Bacteria</taxon>
        <taxon>Bacillati</taxon>
        <taxon>Bacillota</taxon>
        <taxon>Bacilli</taxon>
        <taxon>Bacillales</taxon>
        <taxon>Paenibacillaceae</taxon>
        <taxon>Paenibacillus</taxon>
    </lineage>
</organism>
<evidence type="ECO:0000313" key="13">
    <source>
        <dbReference type="Proteomes" id="UP000673394"/>
    </source>
</evidence>